<name>A0ABT1K0U0_9ACTN</name>
<comment type="caution">
    <text evidence="2">The sequence shown here is derived from an EMBL/GenBank/DDBJ whole genome shotgun (WGS) entry which is preliminary data.</text>
</comment>
<dbReference type="EMBL" id="JAMZEC010000001">
    <property type="protein sequence ID" value="MCP2347244.1"/>
    <property type="molecule type" value="Genomic_DNA"/>
</dbReference>
<evidence type="ECO:0000256" key="1">
    <source>
        <dbReference type="SAM" id="Phobius"/>
    </source>
</evidence>
<proteinExistence type="predicted"/>
<keyword evidence="3" id="KW-1185">Reference proteome</keyword>
<feature type="transmembrane region" description="Helical" evidence="1">
    <location>
        <begin position="114"/>
        <end position="143"/>
    </location>
</feature>
<keyword evidence="1" id="KW-1133">Transmembrane helix</keyword>
<dbReference type="Proteomes" id="UP001320766">
    <property type="component" value="Unassembled WGS sequence"/>
</dbReference>
<gene>
    <name evidence="2" type="ORF">HD595_003366</name>
</gene>
<keyword evidence="1" id="KW-0472">Membrane</keyword>
<feature type="transmembrane region" description="Helical" evidence="1">
    <location>
        <begin position="173"/>
        <end position="190"/>
    </location>
</feature>
<dbReference type="RefSeq" id="WP_253770084.1">
    <property type="nucleotide sequence ID" value="NZ_BAAAVE010000004.1"/>
</dbReference>
<evidence type="ECO:0000313" key="2">
    <source>
        <dbReference type="EMBL" id="MCP2347244.1"/>
    </source>
</evidence>
<keyword evidence="1" id="KW-0812">Transmembrane</keyword>
<sequence>MGWELPAQLRPIHEQFKDDAPWPDPDEDDRLLRVRGWLDLADELRATAAQLDAGHDAVVRANAGRDVEAYKEKWESAQGVRQRLRDGAKAADLAALGTLMTVVLRVLWKALVVWALTMLLAGLVGAIVTTPAGGFWVTLRFYLTRRLFRSMLIEIRGNIGTVIARTLRDAMEYLLFTSAVPAVVAGIAAWDASRRTSGMASDDGARREVERVLGETPMGRAALAWAREHHVTILFQPPGENDGGLLGVYHDDYNVIEIYLRDGDTPEARAATLIHEINHARHRNTPDPTGMSREDYVEAAIREEAQGNIQAYRFTEQLEGIRGREIQDQYEELYEGTYNAAIQNARNERREAGGPPLTQTEEHRIGERAAAKAMYDALADPKRGSRYPQGYSEDWDYKRTPVQRVWQHIID</sequence>
<protein>
    <submittedName>
        <fullName evidence="2">Uncharacterized protein</fullName>
    </submittedName>
</protein>
<reference evidence="2 3" key="1">
    <citation type="submission" date="2022-06" db="EMBL/GenBank/DDBJ databases">
        <title>Sequencing the genomes of 1000 actinobacteria strains.</title>
        <authorList>
            <person name="Klenk H.-P."/>
        </authorList>
    </citation>
    <scope>NUCLEOTIDE SEQUENCE [LARGE SCALE GENOMIC DNA]</scope>
    <source>
        <strain evidence="2 3">DSM 44170</strain>
    </source>
</reference>
<evidence type="ECO:0000313" key="3">
    <source>
        <dbReference type="Proteomes" id="UP001320766"/>
    </source>
</evidence>
<accession>A0ABT1K0U0</accession>
<organism evidence="2 3">
    <name type="scientific">Nonomuraea roseoviolacea subsp. carminata</name>
    <dbReference type="NCBI Taxonomy" id="160689"/>
    <lineage>
        <taxon>Bacteria</taxon>
        <taxon>Bacillati</taxon>
        <taxon>Actinomycetota</taxon>
        <taxon>Actinomycetes</taxon>
        <taxon>Streptosporangiales</taxon>
        <taxon>Streptosporangiaceae</taxon>
        <taxon>Nonomuraea</taxon>
    </lineage>
</organism>
<feature type="transmembrane region" description="Helical" evidence="1">
    <location>
        <begin position="90"/>
        <end position="108"/>
    </location>
</feature>